<proteinExistence type="predicted"/>
<reference evidence="5" key="1">
    <citation type="submission" date="2018-12" db="EMBL/GenBank/DDBJ databases">
        <title>Tengunoibacter tsumagoiensis gen. nov., sp. nov., Dictyobacter kobayashii sp. nov., D. alpinus sp. nov., and D. joshuensis sp. nov. and description of Dictyobacteraceae fam. nov. within the order Ktedonobacterales isolated from Tengu-no-mugimeshi.</title>
        <authorList>
            <person name="Wang C.M."/>
            <person name="Zheng Y."/>
            <person name="Sakai Y."/>
            <person name="Toyoda A."/>
            <person name="Minakuchi Y."/>
            <person name="Abe K."/>
            <person name="Yokota A."/>
            <person name="Yabe S."/>
        </authorList>
    </citation>
    <scope>NUCLEOTIDE SEQUENCE [LARGE SCALE GENOMIC DNA]</scope>
    <source>
        <strain evidence="5">Uno16</strain>
    </source>
</reference>
<organism evidence="4 5">
    <name type="scientific">Dictyobacter alpinus</name>
    <dbReference type="NCBI Taxonomy" id="2014873"/>
    <lineage>
        <taxon>Bacteria</taxon>
        <taxon>Bacillati</taxon>
        <taxon>Chloroflexota</taxon>
        <taxon>Ktedonobacteria</taxon>
        <taxon>Ktedonobacterales</taxon>
        <taxon>Dictyobacteraceae</taxon>
        <taxon>Dictyobacter</taxon>
    </lineage>
</organism>
<dbReference type="AlphaFoldDB" id="A0A402BGW4"/>
<evidence type="ECO:0000313" key="5">
    <source>
        <dbReference type="Proteomes" id="UP000287171"/>
    </source>
</evidence>
<feature type="modified residue" description="4-aspartylphosphate" evidence="2">
    <location>
        <position position="53"/>
    </location>
</feature>
<evidence type="ECO:0000259" key="3">
    <source>
        <dbReference type="PROSITE" id="PS50110"/>
    </source>
</evidence>
<accession>A0A402BGW4</accession>
<dbReference type="InterPro" id="IPR001789">
    <property type="entry name" value="Sig_transdc_resp-reg_receiver"/>
</dbReference>
<feature type="domain" description="Response regulatory" evidence="3">
    <location>
        <begin position="4"/>
        <end position="122"/>
    </location>
</feature>
<keyword evidence="1 2" id="KW-0597">Phosphoprotein</keyword>
<dbReference type="InterPro" id="IPR011006">
    <property type="entry name" value="CheY-like_superfamily"/>
</dbReference>
<protein>
    <recommendedName>
        <fullName evidence="3">Response regulatory domain-containing protein</fullName>
    </recommendedName>
</protein>
<gene>
    <name evidence="4" type="ORF">KDA_60970</name>
</gene>
<dbReference type="SMART" id="SM00448">
    <property type="entry name" value="REC"/>
    <property type="match status" value="1"/>
</dbReference>
<name>A0A402BGW4_9CHLR</name>
<comment type="caution">
    <text evidence="4">The sequence shown here is derived from an EMBL/GenBank/DDBJ whole genome shotgun (WGS) entry which is preliminary data.</text>
</comment>
<dbReference type="RefSeq" id="WP_126630679.1">
    <property type="nucleotide sequence ID" value="NZ_BIFT01000002.1"/>
</dbReference>
<evidence type="ECO:0000313" key="4">
    <source>
        <dbReference type="EMBL" id="GCE30613.1"/>
    </source>
</evidence>
<dbReference type="GO" id="GO:0000160">
    <property type="term" value="P:phosphorelay signal transduction system"/>
    <property type="evidence" value="ECO:0007669"/>
    <property type="project" value="InterPro"/>
</dbReference>
<dbReference type="EMBL" id="BIFT01000002">
    <property type="protein sequence ID" value="GCE30613.1"/>
    <property type="molecule type" value="Genomic_DNA"/>
</dbReference>
<dbReference type="Proteomes" id="UP000287171">
    <property type="component" value="Unassembled WGS sequence"/>
</dbReference>
<dbReference type="OrthoDB" id="162272at2"/>
<dbReference type="Gene3D" id="3.40.50.2300">
    <property type="match status" value="1"/>
</dbReference>
<dbReference type="PANTHER" id="PTHR44591">
    <property type="entry name" value="STRESS RESPONSE REGULATOR PROTEIN 1"/>
    <property type="match status" value="1"/>
</dbReference>
<dbReference type="PROSITE" id="PS50110">
    <property type="entry name" value="RESPONSE_REGULATORY"/>
    <property type="match status" value="1"/>
</dbReference>
<evidence type="ECO:0000256" key="2">
    <source>
        <dbReference type="PROSITE-ProRule" id="PRU00169"/>
    </source>
</evidence>
<dbReference type="InterPro" id="IPR050595">
    <property type="entry name" value="Bact_response_regulator"/>
</dbReference>
<dbReference type="PANTHER" id="PTHR44591:SF3">
    <property type="entry name" value="RESPONSE REGULATORY DOMAIN-CONTAINING PROTEIN"/>
    <property type="match status" value="1"/>
</dbReference>
<dbReference type="SUPFAM" id="SSF52172">
    <property type="entry name" value="CheY-like"/>
    <property type="match status" value="1"/>
</dbReference>
<keyword evidence="5" id="KW-1185">Reference proteome</keyword>
<evidence type="ECO:0000256" key="1">
    <source>
        <dbReference type="ARBA" id="ARBA00022553"/>
    </source>
</evidence>
<dbReference type="Pfam" id="PF00072">
    <property type="entry name" value="Response_reg"/>
    <property type="match status" value="1"/>
</dbReference>
<sequence length="130" mass="14887">MTTRILVIEDEPDILELYRMLLETEGYEVYTHDTVYNDLTAIKQIKPHLIILDLMIGGKEAGWKYLEMVHQHPDTSFIPLLLSTAGDHQLREKIDALKTPSVDVVFKPFDVEELLQVIQNLLALAPLETC</sequence>